<accession>A0A261Y2K5</accession>
<comment type="caution">
    <text evidence="2">The sequence shown here is derived from an EMBL/GenBank/DDBJ whole genome shotgun (WGS) entry which is preliminary data.</text>
</comment>
<organism evidence="2 3">
    <name type="scientific">Bifiguratus adelaidae</name>
    <dbReference type="NCBI Taxonomy" id="1938954"/>
    <lineage>
        <taxon>Eukaryota</taxon>
        <taxon>Fungi</taxon>
        <taxon>Fungi incertae sedis</taxon>
        <taxon>Mucoromycota</taxon>
        <taxon>Mucoromycotina</taxon>
        <taxon>Endogonomycetes</taxon>
        <taxon>Endogonales</taxon>
        <taxon>Endogonales incertae sedis</taxon>
        <taxon>Bifiguratus</taxon>
    </lineage>
</organism>
<dbReference type="AlphaFoldDB" id="A0A261Y2K5"/>
<protein>
    <submittedName>
        <fullName evidence="2">Uncharacterized protein</fullName>
    </submittedName>
</protein>
<dbReference type="EMBL" id="MVBO01000031">
    <property type="protein sequence ID" value="OZJ04734.1"/>
    <property type="molecule type" value="Genomic_DNA"/>
</dbReference>
<evidence type="ECO:0000256" key="1">
    <source>
        <dbReference type="SAM" id="MobiDB-lite"/>
    </source>
</evidence>
<dbReference type="Proteomes" id="UP000242875">
    <property type="component" value="Unassembled WGS sequence"/>
</dbReference>
<feature type="compositionally biased region" description="Basic and acidic residues" evidence="1">
    <location>
        <begin position="13"/>
        <end position="23"/>
    </location>
</feature>
<keyword evidence="3" id="KW-1185">Reference proteome</keyword>
<reference evidence="2 3" key="1">
    <citation type="journal article" date="2017" name="Mycologia">
        <title>Bifiguratus adelaidae, gen. et sp. nov., a new member of Mucoromycotina in endophytic and soil-dwelling habitats.</title>
        <authorList>
            <person name="Torres-Cruz T.J."/>
            <person name="Billingsley Tobias T.L."/>
            <person name="Almatruk M."/>
            <person name="Hesse C."/>
            <person name="Kuske C.R."/>
            <person name="Desiro A."/>
            <person name="Benucci G.M."/>
            <person name="Bonito G."/>
            <person name="Stajich J.E."/>
            <person name="Dunlap C."/>
            <person name="Arnold A.E."/>
            <person name="Porras-Alfaro A."/>
        </authorList>
    </citation>
    <scope>NUCLEOTIDE SEQUENCE [LARGE SCALE GENOMIC DNA]</scope>
    <source>
        <strain evidence="2 3">AZ0501</strain>
    </source>
</reference>
<gene>
    <name evidence="2" type="ORF">BZG36_01809</name>
</gene>
<feature type="region of interest" description="Disordered" evidence="1">
    <location>
        <begin position="1"/>
        <end position="43"/>
    </location>
</feature>
<evidence type="ECO:0000313" key="2">
    <source>
        <dbReference type="EMBL" id="OZJ04734.1"/>
    </source>
</evidence>
<evidence type="ECO:0000313" key="3">
    <source>
        <dbReference type="Proteomes" id="UP000242875"/>
    </source>
</evidence>
<proteinExistence type="predicted"/>
<name>A0A261Y2K5_9FUNG</name>
<sequence length="105" mass="11349">MDPDTTTPSGKRKFAEQEGDHPTIEPFGPKPDTDSQPTTPKRVNHVTMPNPILVQTPDATGDGVVHILPSITYASPDYHPLRTPKATSSFCANGKETAPEAMDHD</sequence>